<dbReference type="EMBL" id="JAENHL010000006">
    <property type="protein sequence ID" value="MBK1866679.1"/>
    <property type="molecule type" value="Genomic_DNA"/>
</dbReference>
<dbReference type="Proteomes" id="UP000616151">
    <property type="component" value="Unassembled WGS sequence"/>
</dbReference>
<proteinExistence type="predicted"/>
<evidence type="ECO:0000313" key="2">
    <source>
        <dbReference type="Proteomes" id="UP000616151"/>
    </source>
</evidence>
<name>A0ACC5R202_9HYPH</name>
<accession>A0ACC5R202</accession>
<sequence length="349" mass="38827">MTKVAQLSETDYVRLLLDHADRLRKLGSEPLAVACATNKFNDGDDDDYWSAVQIGHGYWEQSLFFENESRNHSTAKHSDDAEPAFALGREIIVSLEKEEWRRAGEDILARVPGYYPGGLGYIYALIIQYDQVWLWVGAPNDPEAFLYACHSSELVLTAIDKERLDQFIGAPNLLFPESFRQGSLPFLSPTAQAHFRPRITEQAASQELGRLVDDVVTQLRRVTATPVAFWLAPCDPDFVIKADNTVAVSKIINDLDPSKLRQLFERATGLDTQENNARGRAVGGAGGIVFTVIGMAVTVVFEIFVFSLDRTKGLTFEGYSHRRIPNGQIEGHQYLALADPGFFEPVASS</sequence>
<organism evidence="1 2">
    <name type="scientific">Taklimakanibacter albus</name>
    <dbReference type="NCBI Taxonomy" id="2800327"/>
    <lineage>
        <taxon>Bacteria</taxon>
        <taxon>Pseudomonadati</taxon>
        <taxon>Pseudomonadota</taxon>
        <taxon>Alphaproteobacteria</taxon>
        <taxon>Hyphomicrobiales</taxon>
        <taxon>Aestuariivirgaceae</taxon>
        <taxon>Taklimakanibacter</taxon>
    </lineage>
</organism>
<comment type="caution">
    <text evidence="1">The sequence shown here is derived from an EMBL/GenBank/DDBJ whole genome shotgun (WGS) entry which is preliminary data.</text>
</comment>
<evidence type="ECO:0000313" key="1">
    <source>
        <dbReference type="EMBL" id="MBK1866679.1"/>
    </source>
</evidence>
<protein>
    <submittedName>
        <fullName evidence="1">Uncharacterized protein</fullName>
    </submittedName>
</protein>
<gene>
    <name evidence="1" type="ORF">JHL16_09965</name>
</gene>
<reference evidence="1" key="1">
    <citation type="submission" date="2021-01" db="EMBL/GenBank/DDBJ databases">
        <authorList>
            <person name="Sun Q."/>
        </authorList>
    </citation>
    <scope>NUCLEOTIDE SEQUENCE</scope>
    <source>
        <strain evidence="1">YIM B02566</strain>
    </source>
</reference>
<keyword evidence="2" id="KW-1185">Reference proteome</keyword>